<keyword evidence="2" id="KW-1185">Reference proteome</keyword>
<accession>A0ACD4ALL7</accession>
<dbReference type="Proteomes" id="UP001057074">
    <property type="component" value="Chromosome"/>
</dbReference>
<proteinExistence type="predicted"/>
<dbReference type="EMBL" id="CP077823">
    <property type="protein sequence ID" value="USB40586.1"/>
    <property type="molecule type" value="Genomic_DNA"/>
</dbReference>
<evidence type="ECO:0000313" key="2">
    <source>
        <dbReference type="Proteomes" id="UP001057074"/>
    </source>
</evidence>
<protein>
    <submittedName>
        <fullName evidence="1">Uncharacterized protein</fullName>
    </submittedName>
</protein>
<reference evidence="1" key="1">
    <citation type="journal article" date="2022" name="Environ. Microbiol.">
        <title>Transmission of Klebsiella strains and plasmids within and between grey-headed flying fox colonies.</title>
        <authorList>
            <person name="Vezina B."/>
            <person name="Judd L.M."/>
            <person name="McDougall F.K."/>
            <person name="Boardman W.S.J."/>
            <person name="Power M.L."/>
            <person name="Hawkey J."/>
            <person name="Brisse S."/>
            <person name="Monk J.M."/>
            <person name="Holt K.E."/>
            <person name="Wyres K.L."/>
        </authorList>
    </citation>
    <scope>NUCLEOTIDE SEQUENCE</scope>
    <source>
        <strain evidence="1">FF1019</strain>
    </source>
</reference>
<organism evidence="1 2">
    <name type="scientific">Klebsiella africana</name>
    <dbReference type="NCBI Taxonomy" id="2489010"/>
    <lineage>
        <taxon>Bacteria</taxon>
        <taxon>Pseudomonadati</taxon>
        <taxon>Pseudomonadota</taxon>
        <taxon>Gammaproteobacteria</taxon>
        <taxon>Enterobacterales</taxon>
        <taxon>Enterobacteriaceae</taxon>
        <taxon>Klebsiella/Raoultella group</taxon>
        <taxon>Klebsiella</taxon>
    </lineage>
</organism>
<name>A0ACD4ALL7_9ENTR</name>
<sequence length="84" mass="9295">MSSSIFLLKRKMIASFCIFFVCMFSVIITGLLAKIFFVTVLWILGDEFQLSWNDILQGIKIGSVGGGVLGIGIILSRLFKVEGF</sequence>
<evidence type="ECO:0000313" key="1">
    <source>
        <dbReference type="EMBL" id="USB40586.1"/>
    </source>
</evidence>
<gene>
    <name evidence="1" type="ORF">KU660_21760</name>
</gene>